<dbReference type="EMBL" id="FOZN01000002">
    <property type="protein sequence ID" value="SFS10189.1"/>
    <property type="molecule type" value="Genomic_DNA"/>
</dbReference>
<evidence type="ECO:0000313" key="2">
    <source>
        <dbReference type="EMBL" id="SFS10189.1"/>
    </source>
</evidence>
<dbReference type="RefSeq" id="WP_092917152.1">
    <property type="nucleotide sequence ID" value="NZ_FOZN01000002.1"/>
</dbReference>
<accession>A0AA94KZG7</accession>
<comment type="caution">
    <text evidence="2">The sequence shown here is derived from an EMBL/GenBank/DDBJ whole genome shotgun (WGS) entry which is preliminary data.</text>
</comment>
<evidence type="ECO:0000256" key="1">
    <source>
        <dbReference type="SAM" id="Phobius"/>
    </source>
</evidence>
<feature type="transmembrane region" description="Helical" evidence="1">
    <location>
        <begin position="147"/>
        <end position="172"/>
    </location>
</feature>
<sequence length="275" mass="29314">MTAILMKHEAIRTRGFLLVILGAAVALGAVGSLMAITGWPVLAVFGTVLGFIGAFGLVPAMLLASAVDYWRTSYGRVGYFTQTLPVRGSRIFWTKFAWASLMLLVGLVLTVVLWLLVMVASAQSLFATTPTMLLGQVGDVLAAAYQAAPLLVAVGAPVISIVMYGFNLVMLFAAASIGSERRLQRLGWGGPVLVWFVLYAIVQVVMFVAVLAIPFGLGVDASGEFGVVPVDMLTAMLQNTSANVMPVGFLPAMALAIPLLLWRTVHSWNRRVSLA</sequence>
<feature type="transmembrane region" description="Helical" evidence="1">
    <location>
        <begin position="96"/>
        <end position="127"/>
    </location>
</feature>
<keyword evidence="1" id="KW-0812">Transmembrane</keyword>
<proteinExistence type="predicted"/>
<keyword evidence="1" id="KW-1133">Transmembrane helix</keyword>
<feature type="transmembrane region" description="Helical" evidence="1">
    <location>
        <begin position="16"/>
        <end position="36"/>
    </location>
</feature>
<protein>
    <recommendedName>
        <fullName evidence="4">ABC-2 family transporter protein</fullName>
    </recommendedName>
</protein>
<name>A0AA94KZG7_9MICO</name>
<keyword evidence="3" id="KW-1185">Reference proteome</keyword>
<gene>
    <name evidence="2" type="ORF">SAMN04487783_1372</name>
</gene>
<feature type="transmembrane region" description="Helical" evidence="1">
    <location>
        <begin position="42"/>
        <end position="67"/>
    </location>
</feature>
<dbReference type="Proteomes" id="UP000198506">
    <property type="component" value="Unassembled WGS sequence"/>
</dbReference>
<feature type="transmembrane region" description="Helical" evidence="1">
    <location>
        <begin position="192"/>
        <end position="217"/>
    </location>
</feature>
<evidence type="ECO:0000313" key="3">
    <source>
        <dbReference type="Proteomes" id="UP000198506"/>
    </source>
</evidence>
<feature type="transmembrane region" description="Helical" evidence="1">
    <location>
        <begin position="242"/>
        <end position="262"/>
    </location>
</feature>
<keyword evidence="1" id="KW-0472">Membrane</keyword>
<reference evidence="2 3" key="1">
    <citation type="submission" date="2016-10" db="EMBL/GenBank/DDBJ databases">
        <authorList>
            <person name="Varghese N."/>
            <person name="Submissions S."/>
        </authorList>
    </citation>
    <scope>NUCLEOTIDE SEQUENCE [LARGE SCALE GENOMIC DNA]</scope>
    <source>
        <strain evidence="2 3">IAM 15147</strain>
    </source>
</reference>
<evidence type="ECO:0008006" key="4">
    <source>
        <dbReference type="Google" id="ProtNLM"/>
    </source>
</evidence>
<dbReference type="AlphaFoldDB" id="A0AA94KZG7"/>
<organism evidence="2 3">
    <name type="scientific">Agrococcus baldri</name>
    <dbReference type="NCBI Taxonomy" id="153730"/>
    <lineage>
        <taxon>Bacteria</taxon>
        <taxon>Bacillati</taxon>
        <taxon>Actinomycetota</taxon>
        <taxon>Actinomycetes</taxon>
        <taxon>Micrococcales</taxon>
        <taxon>Microbacteriaceae</taxon>
        <taxon>Agrococcus</taxon>
    </lineage>
</organism>